<evidence type="ECO:0000313" key="1">
    <source>
        <dbReference type="EMBL" id="GIM01955.1"/>
    </source>
</evidence>
<accession>A0A8J4G8A3</accession>
<reference evidence="1" key="1">
    <citation type="journal article" date="2021" name="Proc. Natl. Acad. Sci. U.S.A.">
        <title>Three genomes in the algal genus Volvox reveal the fate of a haploid sex-determining region after a transition to homothallism.</title>
        <authorList>
            <person name="Yamamoto K."/>
            <person name="Hamaji T."/>
            <person name="Kawai-Toyooka H."/>
            <person name="Matsuzaki R."/>
            <person name="Takahashi F."/>
            <person name="Nishimura Y."/>
            <person name="Kawachi M."/>
            <person name="Noguchi H."/>
            <person name="Minakuchi Y."/>
            <person name="Umen J.G."/>
            <person name="Toyoda A."/>
            <person name="Nozaki H."/>
        </authorList>
    </citation>
    <scope>NUCLEOTIDE SEQUENCE</scope>
    <source>
        <strain evidence="1">NIES-3785</strain>
    </source>
</reference>
<organism evidence="1 2">
    <name type="scientific">Volvox reticuliferus</name>
    <dbReference type="NCBI Taxonomy" id="1737510"/>
    <lineage>
        <taxon>Eukaryota</taxon>
        <taxon>Viridiplantae</taxon>
        <taxon>Chlorophyta</taxon>
        <taxon>core chlorophytes</taxon>
        <taxon>Chlorophyceae</taxon>
        <taxon>CS clade</taxon>
        <taxon>Chlamydomonadales</taxon>
        <taxon>Volvocaceae</taxon>
        <taxon>Volvox</taxon>
    </lineage>
</organism>
<gene>
    <name evidence="1" type="ORF">Vretimale_6721</name>
</gene>
<feature type="non-terminal residue" evidence="1">
    <location>
        <position position="1"/>
    </location>
</feature>
<proteinExistence type="predicted"/>
<dbReference type="AlphaFoldDB" id="A0A8J4G8A3"/>
<dbReference type="Proteomes" id="UP000722791">
    <property type="component" value="Unassembled WGS sequence"/>
</dbReference>
<dbReference type="EMBL" id="BNCQ01000010">
    <property type="protein sequence ID" value="GIM01955.1"/>
    <property type="molecule type" value="Genomic_DNA"/>
</dbReference>
<protein>
    <submittedName>
        <fullName evidence="1">Uncharacterized protein</fullName>
    </submittedName>
</protein>
<evidence type="ECO:0000313" key="2">
    <source>
        <dbReference type="Proteomes" id="UP000722791"/>
    </source>
</evidence>
<comment type="caution">
    <text evidence="1">The sequence shown here is derived from an EMBL/GenBank/DDBJ whole genome shotgun (WGS) entry which is preliminary data.</text>
</comment>
<sequence>ADGGRPGGDVCVRHPEHPNVILQLQGFDPATGLVLGTGHRDGCSDVTGVQLSPLLPSSFPPHTHTHNPVLLSIHVCMPYLWVNTQRPSATPGHQNAVVHGQAVGGKALSGYGTGERGERDRESVLRVGDVLCACV</sequence>
<name>A0A8J4G8A3_9CHLO</name>